<keyword evidence="4" id="KW-1185">Reference proteome</keyword>
<dbReference type="Pfam" id="PF07679">
    <property type="entry name" value="I-set"/>
    <property type="match status" value="1"/>
</dbReference>
<organism evidence="3 4">
    <name type="scientific">Lates calcarifer</name>
    <name type="common">Barramundi</name>
    <name type="synonym">Holocentrus calcarifer</name>
    <dbReference type="NCBI Taxonomy" id="8187"/>
    <lineage>
        <taxon>Eukaryota</taxon>
        <taxon>Metazoa</taxon>
        <taxon>Chordata</taxon>
        <taxon>Craniata</taxon>
        <taxon>Vertebrata</taxon>
        <taxon>Euteleostomi</taxon>
        <taxon>Actinopterygii</taxon>
        <taxon>Neopterygii</taxon>
        <taxon>Teleostei</taxon>
        <taxon>Neoteleostei</taxon>
        <taxon>Acanthomorphata</taxon>
        <taxon>Carangaria</taxon>
        <taxon>Carangaria incertae sedis</taxon>
        <taxon>Centropomidae</taxon>
        <taxon>Lates</taxon>
    </lineage>
</organism>
<dbReference type="AlphaFoldDB" id="A0A4W6E3L0"/>
<reference evidence="3" key="3">
    <citation type="submission" date="2025-09" db="UniProtKB">
        <authorList>
            <consortium name="Ensembl"/>
        </authorList>
    </citation>
    <scope>IDENTIFICATION</scope>
</reference>
<accession>A0A4W6E3L0</accession>
<dbReference type="GO" id="GO:0003007">
    <property type="term" value="P:heart morphogenesis"/>
    <property type="evidence" value="ECO:0007669"/>
    <property type="project" value="UniProtKB-ARBA"/>
</dbReference>
<dbReference type="InParanoid" id="A0A4W6E3L0"/>
<dbReference type="Proteomes" id="UP000314980">
    <property type="component" value="Unassembled WGS sequence"/>
</dbReference>
<dbReference type="Ensembl" id="ENSLCAT00010032515.1">
    <property type="protein sequence ID" value="ENSLCAP00010031790.1"/>
    <property type="gene ID" value="ENSLCAG00010014941.1"/>
</dbReference>
<protein>
    <recommendedName>
        <fullName evidence="2">Ig-like domain-containing protein</fullName>
    </recommendedName>
</protein>
<evidence type="ECO:0000256" key="1">
    <source>
        <dbReference type="ARBA" id="ARBA00023319"/>
    </source>
</evidence>
<keyword evidence="1" id="KW-0393">Immunoglobulin domain</keyword>
<reference evidence="4" key="1">
    <citation type="submission" date="2015-09" db="EMBL/GenBank/DDBJ databases">
        <authorList>
            <person name="Sai Rama Sridatta P."/>
        </authorList>
    </citation>
    <scope>NUCLEOTIDE SEQUENCE [LARGE SCALE GENOMIC DNA]</scope>
</reference>
<evidence type="ECO:0000259" key="2">
    <source>
        <dbReference type="PROSITE" id="PS50835"/>
    </source>
</evidence>
<dbReference type="FunFam" id="2.60.40.10:FF:000107">
    <property type="entry name" value="Myosin, light chain kinase a"/>
    <property type="match status" value="1"/>
</dbReference>
<dbReference type="InterPro" id="IPR013783">
    <property type="entry name" value="Ig-like_fold"/>
</dbReference>
<proteinExistence type="predicted"/>
<evidence type="ECO:0000313" key="3">
    <source>
        <dbReference type="Ensembl" id="ENSLCAP00010031790.1"/>
    </source>
</evidence>
<sequence>SYLPPVLAFLCVGQKQPSSPDCHFILFFPERKNPPVFTKKPSEHIEDMEGKLVKMEGRVSGSQPMSVSWFKDNKEIYTCLEISQASRHDAGDYLCKATNDAGTLISHTSVCPVFSFSHHFSF</sequence>
<dbReference type="InterPro" id="IPR013098">
    <property type="entry name" value="Ig_I-set"/>
</dbReference>
<dbReference type="STRING" id="8187.ENSLCAP00010031790"/>
<dbReference type="InterPro" id="IPR007110">
    <property type="entry name" value="Ig-like_dom"/>
</dbReference>
<name>A0A4W6E3L0_LATCA</name>
<dbReference type="Gene3D" id="2.60.40.10">
    <property type="entry name" value="Immunoglobulins"/>
    <property type="match status" value="1"/>
</dbReference>
<evidence type="ECO:0000313" key="4">
    <source>
        <dbReference type="Proteomes" id="UP000314980"/>
    </source>
</evidence>
<dbReference type="GO" id="GO:0055013">
    <property type="term" value="P:cardiac muscle cell development"/>
    <property type="evidence" value="ECO:0007669"/>
    <property type="project" value="UniProtKB-ARBA"/>
</dbReference>
<dbReference type="PANTHER" id="PTHR47633">
    <property type="entry name" value="IMMUNOGLOBULIN"/>
    <property type="match status" value="1"/>
</dbReference>
<dbReference type="SUPFAM" id="SSF48726">
    <property type="entry name" value="Immunoglobulin"/>
    <property type="match status" value="1"/>
</dbReference>
<dbReference type="InterPro" id="IPR036179">
    <property type="entry name" value="Ig-like_dom_sf"/>
</dbReference>
<dbReference type="PROSITE" id="PS50835">
    <property type="entry name" value="IG_LIKE"/>
    <property type="match status" value="1"/>
</dbReference>
<reference evidence="3" key="2">
    <citation type="submission" date="2025-08" db="UniProtKB">
        <authorList>
            <consortium name="Ensembl"/>
        </authorList>
    </citation>
    <scope>IDENTIFICATION</scope>
</reference>
<feature type="domain" description="Ig-like" evidence="2">
    <location>
        <begin position="35"/>
        <end position="111"/>
    </location>
</feature>
<dbReference type="CDD" id="cd00096">
    <property type="entry name" value="Ig"/>
    <property type="match status" value="1"/>
</dbReference>
<dbReference type="PANTHER" id="PTHR47633:SF4">
    <property type="entry name" value="MYOPALLADIN ISOFORM X1"/>
    <property type="match status" value="1"/>
</dbReference>